<proteinExistence type="predicted"/>
<dbReference type="OrthoDB" id="10450442at2759"/>
<sequence length="236" mass="23639">MASIADMKYFVLLAMLLLSVIACAQDLDGIDMADEWSEVGSTASNTVNDQIDGYLSKLNHILPRAETVTVVSTDTICSSGLVATASAGSSVTHQTSAVMPGTTWTVVTPGIPETSVAPGTTSSPVGQGTTVISGNPGTTLTSAVAPTAFTSPSASAVSPPASSGAHSVTASQESSVTGSSTESATKHSTTNGPTTTAPRTSHTSASAEAPNAATTLGRADMMYLAIATLFIGLHFA</sequence>
<dbReference type="Proteomes" id="UP000235023">
    <property type="component" value="Unassembled WGS sequence"/>
</dbReference>
<dbReference type="AlphaFoldDB" id="A0A2J5I792"/>
<keyword evidence="4" id="KW-1185">Reference proteome</keyword>
<feature type="compositionally biased region" description="Low complexity" evidence="1">
    <location>
        <begin position="150"/>
        <end position="168"/>
    </location>
</feature>
<feature type="region of interest" description="Disordered" evidence="1">
    <location>
        <begin position="150"/>
        <end position="210"/>
    </location>
</feature>
<evidence type="ECO:0000313" key="4">
    <source>
        <dbReference type="Proteomes" id="UP000235023"/>
    </source>
</evidence>
<evidence type="ECO:0000313" key="3">
    <source>
        <dbReference type="EMBL" id="PLN85854.1"/>
    </source>
</evidence>
<feature type="signal peptide" evidence="2">
    <location>
        <begin position="1"/>
        <end position="24"/>
    </location>
</feature>
<feature type="compositionally biased region" description="Low complexity" evidence="1">
    <location>
        <begin position="189"/>
        <end position="200"/>
    </location>
</feature>
<feature type="chain" id="PRO_5014372425" evidence="2">
    <location>
        <begin position="25"/>
        <end position="236"/>
    </location>
</feature>
<dbReference type="EMBL" id="KZ559502">
    <property type="protein sequence ID" value="PLN85854.1"/>
    <property type="molecule type" value="Genomic_DNA"/>
</dbReference>
<name>A0A2J5I792_9EURO</name>
<feature type="region of interest" description="Disordered" evidence="1">
    <location>
        <begin position="110"/>
        <end position="138"/>
    </location>
</feature>
<evidence type="ECO:0000256" key="1">
    <source>
        <dbReference type="SAM" id="MobiDB-lite"/>
    </source>
</evidence>
<gene>
    <name evidence="3" type="ORF">BDW42DRAFT_190612</name>
</gene>
<evidence type="ECO:0000256" key="2">
    <source>
        <dbReference type="SAM" id="SignalP"/>
    </source>
</evidence>
<reference evidence="4" key="1">
    <citation type="submission" date="2017-12" db="EMBL/GenBank/DDBJ databases">
        <authorList>
            <consortium name="DOE Joint Genome Institute"/>
            <person name="Mondo S.J."/>
            <person name="Kjaerbolling I."/>
            <person name="Vesth T.C."/>
            <person name="Frisvad J.C."/>
            <person name="Nybo J.L."/>
            <person name="Theobald S."/>
            <person name="Kuo A."/>
            <person name="Bowyer P."/>
            <person name="Matsuda Y."/>
            <person name="Lyhne E.K."/>
            <person name="Kogle M.E."/>
            <person name="Clum A."/>
            <person name="Lipzen A."/>
            <person name="Salamov A."/>
            <person name="Ngan C.Y."/>
            <person name="Daum C."/>
            <person name="Chiniquy J."/>
            <person name="Barry K."/>
            <person name="LaButti K."/>
            <person name="Haridas S."/>
            <person name="Simmons B.A."/>
            <person name="Magnuson J.K."/>
            <person name="Mortensen U.H."/>
            <person name="Larsen T.O."/>
            <person name="Grigoriev I.V."/>
            <person name="Baker S.E."/>
            <person name="Andersen M.R."/>
            <person name="Nordberg H.P."/>
            <person name="Cantor M.N."/>
            <person name="Hua S.X."/>
        </authorList>
    </citation>
    <scope>NUCLEOTIDE SEQUENCE [LARGE SCALE GENOMIC DNA]</scope>
    <source>
        <strain evidence="4">IBT 19404</strain>
    </source>
</reference>
<keyword evidence="2" id="KW-0732">Signal</keyword>
<protein>
    <submittedName>
        <fullName evidence="3">Uncharacterized protein</fullName>
    </submittedName>
</protein>
<organism evidence="3 4">
    <name type="scientific">Aspergillus taichungensis</name>
    <dbReference type="NCBI Taxonomy" id="482145"/>
    <lineage>
        <taxon>Eukaryota</taxon>
        <taxon>Fungi</taxon>
        <taxon>Dikarya</taxon>
        <taxon>Ascomycota</taxon>
        <taxon>Pezizomycotina</taxon>
        <taxon>Eurotiomycetes</taxon>
        <taxon>Eurotiomycetidae</taxon>
        <taxon>Eurotiales</taxon>
        <taxon>Aspergillaceae</taxon>
        <taxon>Aspergillus</taxon>
        <taxon>Aspergillus subgen. Circumdati</taxon>
    </lineage>
</organism>
<accession>A0A2J5I792</accession>
<feature type="compositionally biased region" description="Polar residues" evidence="1">
    <location>
        <begin position="117"/>
        <end position="138"/>
    </location>
</feature>
<feature type="compositionally biased region" description="Polar residues" evidence="1">
    <location>
        <begin position="169"/>
        <end position="188"/>
    </location>
</feature>